<dbReference type="SUPFAM" id="SSF90112">
    <property type="entry name" value="Neurotransmitter-gated ion-channel transmembrane pore"/>
    <property type="match status" value="1"/>
</dbReference>
<evidence type="ECO:0000313" key="14">
    <source>
        <dbReference type="EMBL" id="VDP29443.1"/>
    </source>
</evidence>
<feature type="transmembrane region" description="Helical" evidence="11">
    <location>
        <begin position="150"/>
        <end position="171"/>
    </location>
</feature>
<keyword evidence="4" id="KW-1003">Cell membrane</keyword>
<dbReference type="GO" id="GO:0005886">
    <property type="term" value="C:plasma membrane"/>
    <property type="evidence" value="ECO:0007669"/>
    <property type="project" value="UniProtKB-SubCell"/>
</dbReference>
<evidence type="ECO:0000256" key="4">
    <source>
        <dbReference type="ARBA" id="ARBA00022475"/>
    </source>
</evidence>
<feature type="transmembrane region" description="Helical" evidence="11">
    <location>
        <begin position="202"/>
        <end position="223"/>
    </location>
</feature>
<dbReference type="InterPro" id="IPR006028">
    <property type="entry name" value="GABAA/Glycine_rcpt"/>
</dbReference>
<dbReference type="AlphaFoldDB" id="A0A183J2Q7"/>
<proteinExistence type="predicted"/>
<keyword evidence="7 11" id="KW-1133">Transmembrane helix</keyword>
<keyword evidence="10" id="KW-0407">Ion channel</keyword>
<dbReference type="Pfam" id="PF02931">
    <property type="entry name" value="Neur_chan_LBD"/>
    <property type="match status" value="1"/>
</dbReference>
<evidence type="ECO:0000256" key="2">
    <source>
        <dbReference type="ARBA" id="ARBA00004236"/>
    </source>
</evidence>
<evidence type="ECO:0000259" key="12">
    <source>
        <dbReference type="Pfam" id="PF02931"/>
    </source>
</evidence>
<dbReference type="SUPFAM" id="SSF63712">
    <property type="entry name" value="Nicotinic receptor ligand binding domain-like"/>
    <property type="match status" value="1"/>
</dbReference>
<dbReference type="InterPro" id="IPR006201">
    <property type="entry name" value="Neur_channel"/>
</dbReference>
<evidence type="ECO:0000256" key="5">
    <source>
        <dbReference type="ARBA" id="ARBA00022692"/>
    </source>
</evidence>
<dbReference type="PRINTS" id="PR00253">
    <property type="entry name" value="GABAARECEPTR"/>
</dbReference>
<organism evidence="16">
    <name type="scientific">Soboliphyme baturini</name>
    <dbReference type="NCBI Taxonomy" id="241478"/>
    <lineage>
        <taxon>Eukaryota</taxon>
        <taxon>Metazoa</taxon>
        <taxon>Ecdysozoa</taxon>
        <taxon>Nematoda</taxon>
        <taxon>Enoplea</taxon>
        <taxon>Dorylaimia</taxon>
        <taxon>Dioctophymatida</taxon>
        <taxon>Dioctophymatoidea</taxon>
        <taxon>Soboliphymatidae</taxon>
        <taxon>Soboliphyme</taxon>
    </lineage>
</organism>
<accession>A0A183J2Q7</accession>
<dbReference type="InterPro" id="IPR006202">
    <property type="entry name" value="Neur_chan_lig-bd"/>
</dbReference>
<dbReference type="OrthoDB" id="442503at2759"/>
<name>A0A183J2Q7_9BILA</name>
<reference evidence="16" key="1">
    <citation type="submission" date="2016-06" db="UniProtKB">
        <authorList>
            <consortium name="WormBaseParasite"/>
        </authorList>
    </citation>
    <scope>IDENTIFICATION</scope>
</reference>
<dbReference type="Proteomes" id="UP000270296">
    <property type="component" value="Unassembled WGS sequence"/>
</dbReference>
<dbReference type="PANTHER" id="PTHR18945">
    <property type="entry name" value="NEUROTRANSMITTER GATED ION CHANNEL"/>
    <property type="match status" value="1"/>
</dbReference>
<evidence type="ECO:0000256" key="11">
    <source>
        <dbReference type="SAM" id="Phobius"/>
    </source>
</evidence>
<keyword evidence="6" id="KW-0732">Signal</keyword>
<keyword evidence="15" id="KW-1185">Reference proteome</keyword>
<dbReference type="WBParaSite" id="SBAD_0001051801-mRNA-1">
    <property type="protein sequence ID" value="SBAD_0001051801-mRNA-1"/>
    <property type="gene ID" value="SBAD_0001051801"/>
</dbReference>
<dbReference type="InterPro" id="IPR038050">
    <property type="entry name" value="Neuro_actylchol_rec"/>
</dbReference>
<keyword evidence="3" id="KW-0813">Transport</keyword>
<keyword evidence="5 11" id="KW-0812">Transmembrane</keyword>
<feature type="domain" description="Neurotransmitter-gated ion-channel transmembrane" evidence="13">
    <location>
        <begin position="92"/>
        <end position="180"/>
    </location>
</feature>
<dbReference type="InterPro" id="IPR036719">
    <property type="entry name" value="Neuro-gated_channel_TM_sf"/>
</dbReference>
<evidence type="ECO:0000256" key="10">
    <source>
        <dbReference type="ARBA" id="ARBA00023303"/>
    </source>
</evidence>
<feature type="transmembrane region" description="Helical" evidence="11">
    <location>
        <begin position="84"/>
        <end position="106"/>
    </location>
</feature>
<comment type="subcellular location">
    <subcellularLocation>
        <location evidence="2">Cell membrane</location>
    </subcellularLocation>
    <subcellularLocation>
        <location evidence="1">Membrane</location>
        <topology evidence="1">Multi-pass membrane protein</topology>
    </subcellularLocation>
</comment>
<evidence type="ECO:0000256" key="3">
    <source>
        <dbReference type="ARBA" id="ARBA00022448"/>
    </source>
</evidence>
<dbReference type="GO" id="GO:0004888">
    <property type="term" value="F:transmembrane signaling receptor activity"/>
    <property type="evidence" value="ECO:0007669"/>
    <property type="project" value="InterPro"/>
</dbReference>
<dbReference type="InterPro" id="IPR006029">
    <property type="entry name" value="Neurotrans-gated_channel_TM"/>
</dbReference>
<dbReference type="CDD" id="cd19049">
    <property type="entry name" value="LGIC_TM_anion"/>
    <property type="match status" value="1"/>
</dbReference>
<dbReference type="EMBL" id="UZAM01013693">
    <property type="protein sequence ID" value="VDP29443.1"/>
    <property type="molecule type" value="Genomic_DNA"/>
</dbReference>
<evidence type="ECO:0000259" key="13">
    <source>
        <dbReference type="Pfam" id="PF02932"/>
    </source>
</evidence>
<evidence type="ECO:0000313" key="16">
    <source>
        <dbReference type="WBParaSite" id="SBAD_0001051801-mRNA-1"/>
    </source>
</evidence>
<dbReference type="InterPro" id="IPR036734">
    <property type="entry name" value="Neur_chan_lig-bd_sf"/>
</dbReference>
<keyword evidence="9 11" id="KW-0472">Membrane</keyword>
<protein>
    <submittedName>
        <fullName evidence="16">Neur_chan_LBD domain-containing protein</fullName>
    </submittedName>
</protein>
<dbReference type="Pfam" id="PF02932">
    <property type="entry name" value="Neur_chan_memb"/>
    <property type="match status" value="1"/>
</dbReference>
<dbReference type="Gene3D" id="2.70.170.10">
    <property type="entry name" value="Neurotransmitter-gated ion-channel ligand-binding domain"/>
    <property type="match status" value="1"/>
</dbReference>
<evidence type="ECO:0000256" key="9">
    <source>
        <dbReference type="ARBA" id="ARBA00023136"/>
    </source>
</evidence>
<evidence type="ECO:0000256" key="7">
    <source>
        <dbReference type="ARBA" id="ARBA00022989"/>
    </source>
</evidence>
<evidence type="ECO:0000256" key="8">
    <source>
        <dbReference type="ARBA" id="ARBA00023065"/>
    </source>
</evidence>
<keyword evidence="8" id="KW-0406">Ion transport</keyword>
<feature type="domain" description="Neurotransmitter-gated ion-channel ligand-binding" evidence="12">
    <location>
        <begin position="3"/>
        <end position="76"/>
    </location>
</feature>
<dbReference type="Gene3D" id="1.20.58.390">
    <property type="entry name" value="Neurotransmitter-gated ion-channel transmembrane domain"/>
    <property type="match status" value="1"/>
</dbReference>
<sequence>MQYANGTVWVNYRIKLTGPCEKDLKTFPIDRQRCFLTYESFTYNAAEVKLKWIDFQPISLLKEIRLPDYKLTEYDALQVERRRYGFYILQAYVPAYLVVLISWISFFLGTDMIQPRTLLGVHSLLALTYQFGTVLADLPKTSDVKAIDVWILCCMAFIFCSLLELAIVGYLSREETEHAIRCRCSWLCIECPLLTPERIDNLSVVLFPSAFVLFNVYYWGFFIG</sequence>
<dbReference type="GO" id="GO:0005230">
    <property type="term" value="F:extracellular ligand-gated monoatomic ion channel activity"/>
    <property type="evidence" value="ECO:0007669"/>
    <property type="project" value="InterPro"/>
</dbReference>
<reference evidence="14 15" key="2">
    <citation type="submission" date="2018-11" db="EMBL/GenBank/DDBJ databases">
        <authorList>
            <consortium name="Pathogen Informatics"/>
        </authorList>
    </citation>
    <scope>NUCLEOTIDE SEQUENCE [LARGE SCALE GENOMIC DNA]</scope>
</reference>
<gene>
    <name evidence="14" type="ORF">SBAD_LOCUS10155</name>
</gene>
<evidence type="ECO:0000256" key="6">
    <source>
        <dbReference type="ARBA" id="ARBA00022729"/>
    </source>
</evidence>
<evidence type="ECO:0000313" key="15">
    <source>
        <dbReference type="Proteomes" id="UP000270296"/>
    </source>
</evidence>
<evidence type="ECO:0000256" key="1">
    <source>
        <dbReference type="ARBA" id="ARBA00004141"/>
    </source>
</evidence>